<dbReference type="InterPro" id="IPR008969">
    <property type="entry name" value="CarboxyPept-like_regulatory"/>
</dbReference>
<evidence type="ECO:0008006" key="3">
    <source>
        <dbReference type="Google" id="ProtNLM"/>
    </source>
</evidence>
<keyword evidence="2" id="KW-1185">Reference proteome</keyword>
<dbReference type="Pfam" id="PF13715">
    <property type="entry name" value="CarbopepD_reg_2"/>
    <property type="match status" value="1"/>
</dbReference>
<sequence length="563" mass="61514">MLLVCTYANAQGVLQKSITINASQQRLGTVLHLMEQRGNFTFSYNSNLVPKDSLVNLHIANQSVKSALDQLLSNRFEYREAQNFIILRYAPSRLTLTTDKVMNEDHSYHISGFIINEQNGQKLANASVYDRRTLQSALTDQNGYFDIKLKNEVQPITLTISKENYRDTTVTFLSDVTINGTSGDNEFTYLPGDLSRLDQTGLGRFFISTKQQIQAVNLGGLITRQPFQASIVPGLSSHGSLSGQVVNKVSLNLAGGYNAGVNGAEVGGVFNLDRGDVTFFQMATVFNEVGGTMSGIQLAGAFNHVLSGVKGFQFGGGFNFAEGRLNGVQLAIGLNRSKQMEGVQASVAMNIATGDAEGGQIALGNIAQGKFSGVQFGPLFNYARNLRGVQFGLINISDTSSGASIGLINLVRHGYHRIVINTNETVDANLLYKTGTAMLHNIVLVGADLSGNKKLYEGGLGFGNQINVFKWLALNTEISTRYLYQGDTKYTNLLNRLDVGINIKLGRSLSIIGGPSYNYYYSDQKQAINGYAYVKDESNHHSTSNTYFTRWLGWTAGITLFNY</sequence>
<comment type="caution">
    <text evidence="1">The sequence shown here is derived from an EMBL/GenBank/DDBJ whole genome shotgun (WGS) entry which is preliminary data.</text>
</comment>
<protein>
    <recommendedName>
        <fullName evidence="3">CarboxypepD_reg-like domain-containing protein</fullName>
    </recommendedName>
</protein>
<accession>A0A965ZEU5</accession>
<name>A0A965ZEU5_9SPHI</name>
<dbReference type="SUPFAM" id="SSF49464">
    <property type="entry name" value="Carboxypeptidase regulatory domain-like"/>
    <property type="match status" value="1"/>
</dbReference>
<dbReference type="Proteomes" id="UP000638732">
    <property type="component" value="Unassembled WGS sequence"/>
</dbReference>
<dbReference type="EMBL" id="WWEO01000041">
    <property type="protein sequence ID" value="NCD69585.1"/>
    <property type="molecule type" value="Genomic_DNA"/>
</dbReference>
<proteinExistence type="predicted"/>
<gene>
    <name evidence="1" type="ORF">GSY63_09475</name>
</gene>
<organism evidence="1 2">
    <name type="scientific">Mucilaginibacter agri</name>
    <dbReference type="NCBI Taxonomy" id="2695265"/>
    <lineage>
        <taxon>Bacteria</taxon>
        <taxon>Pseudomonadati</taxon>
        <taxon>Bacteroidota</taxon>
        <taxon>Sphingobacteriia</taxon>
        <taxon>Sphingobacteriales</taxon>
        <taxon>Sphingobacteriaceae</taxon>
        <taxon>Mucilaginibacter</taxon>
    </lineage>
</organism>
<evidence type="ECO:0000313" key="1">
    <source>
        <dbReference type="EMBL" id="NCD69585.1"/>
    </source>
</evidence>
<reference evidence="1" key="2">
    <citation type="submission" date="2020-10" db="EMBL/GenBank/DDBJ databases">
        <title>Mucilaginibacter sp. nov., isolated from soil.</title>
        <authorList>
            <person name="Jeon C.O."/>
        </authorList>
    </citation>
    <scope>NUCLEOTIDE SEQUENCE</scope>
    <source>
        <strain evidence="1">R11</strain>
    </source>
</reference>
<reference evidence="1" key="1">
    <citation type="submission" date="2020-01" db="EMBL/GenBank/DDBJ databases">
        <authorList>
            <person name="Seo Y.L."/>
        </authorList>
    </citation>
    <scope>NUCLEOTIDE SEQUENCE</scope>
    <source>
        <strain evidence="1">R11</strain>
    </source>
</reference>
<evidence type="ECO:0000313" key="2">
    <source>
        <dbReference type="Proteomes" id="UP000638732"/>
    </source>
</evidence>
<dbReference type="Gene3D" id="2.60.40.1120">
    <property type="entry name" value="Carboxypeptidase-like, regulatory domain"/>
    <property type="match status" value="1"/>
</dbReference>
<dbReference type="AlphaFoldDB" id="A0A965ZEU5"/>